<comment type="caution">
    <text evidence="1">The sequence shown here is derived from an EMBL/GenBank/DDBJ whole genome shotgun (WGS) entry which is preliminary data.</text>
</comment>
<dbReference type="Proteomes" id="UP001234178">
    <property type="component" value="Unassembled WGS sequence"/>
</dbReference>
<evidence type="ECO:0000313" key="2">
    <source>
        <dbReference type="Proteomes" id="UP001234178"/>
    </source>
</evidence>
<sequence>MLHQNLYLETAVVTRQRIGSHFTQDEPTKLLPKVSRGHAYSIGTTVSKVMEETETGAGGAALVDNMVGNIVTEWIVWHSRPTACANQMKETNKSKMSRALKCQGTFYVS</sequence>
<proteinExistence type="predicted"/>
<accession>A0ABR0A9X5</accession>
<dbReference type="EMBL" id="JAOYFB010000037">
    <property type="protein sequence ID" value="KAK4021927.1"/>
    <property type="molecule type" value="Genomic_DNA"/>
</dbReference>
<organism evidence="1 2">
    <name type="scientific">Daphnia magna</name>
    <dbReference type="NCBI Taxonomy" id="35525"/>
    <lineage>
        <taxon>Eukaryota</taxon>
        <taxon>Metazoa</taxon>
        <taxon>Ecdysozoa</taxon>
        <taxon>Arthropoda</taxon>
        <taxon>Crustacea</taxon>
        <taxon>Branchiopoda</taxon>
        <taxon>Diplostraca</taxon>
        <taxon>Cladocera</taxon>
        <taxon>Anomopoda</taxon>
        <taxon>Daphniidae</taxon>
        <taxon>Daphnia</taxon>
    </lineage>
</organism>
<gene>
    <name evidence="1" type="ORF">OUZ56_007415</name>
</gene>
<evidence type="ECO:0000313" key="1">
    <source>
        <dbReference type="EMBL" id="KAK4021927.1"/>
    </source>
</evidence>
<reference evidence="1 2" key="1">
    <citation type="journal article" date="2023" name="Nucleic Acids Res.">
        <title>The hologenome of Daphnia magna reveals possible DNA methylation and microbiome-mediated evolution of the host genome.</title>
        <authorList>
            <person name="Chaturvedi A."/>
            <person name="Li X."/>
            <person name="Dhandapani V."/>
            <person name="Marshall H."/>
            <person name="Kissane S."/>
            <person name="Cuenca-Cambronero M."/>
            <person name="Asole G."/>
            <person name="Calvet F."/>
            <person name="Ruiz-Romero M."/>
            <person name="Marangio P."/>
            <person name="Guigo R."/>
            <person name="Rago D."/>
            <person name="Mirbahai L."/>
            <person name="Eastwood N."/>
            <person name="Colbourne J.K."/>
            <person name="Zhou J."/>
            <person name="Mallon E."/>
            <person name="Orsini L."/>
        </authorList>
    </citation>
    <scope>NUCLEOTIDE SEQUENCE [LARGE SCALE GENOMIC DNA]</scope>
    <source>
        <strain evidence="1">LRV0_1</strain>
    </source>
</reference>
<name>A0ABR0A9X5_9CRUS</name>
<keyword evidence="2" id="KW-1185">Reference proteome</keyword>
<protein>
    <submittedName>
        <fullName evidence="1">Uncharacterized protein</fullName>
    </submittedName>
</protein>